<dbReference type="PANTHER" id="PTHR31752">
    <property type="entry name" value="AUXIN EFFLUX CARRIER COMPONENT 1B-RELATED"/>
    <property type="match status" value="1"/>
</dbReference>
<organism evidence="12">
    <name type="scientific">Pinus radiata</name>
    <name type="common">Monterey pine</name>
    <name type="synonym">Pinus insignis</name>
    <dbReference type="NCBI Taxonomy" id="3347"/>
    <lineage>
        <taxon>Eukaryota</taxon>
        <taxon>Viridiplantae</taxon>
        <taxon>Streptophyta</taxon>
        <taxon>Embryophyta</taxon>
        <taxon>Tracheophyta</taxon>
        <taxon>Spermatophyta</taxon>
        <taxon>Pinopsida</taxon>
        <taxon>Pinidae</taxon>
        <taxon>Conifers I</taxon>
        <taxon>Pinales</taxon>
        <taxon>Pinaceae</taxon>
        <taxon>Pinus</taxon>
        <taxon>Pinus subgen. Pinus</taxon>
    </lineage>
</organism>
<keyword evidence="5 11" id="KW-1133">Transmembrane helix</keyword>
<keyword evidence="3" id="KW-0813">Transport</keyword>
<accession>A0A2U7MTK5</accession>
<evidence type="ECO:0000256" key="5">
    <source>
        <dbReference type="ARBA" id="ARBA00022989"/>
    </source>
</evidence>
<evidence type="ECO:0000313" key="12">
    <source>
        <dbReference type="EMBL" id="ARE31872.1"/>
    </source>
</evidence>
<feature type="compositionally biased region" description="Polar residues" evidence="10">
    <location>
        <begin position="270"/>
        <end position="288"/>
    </location>
</feature>
<dbReference type="Pfam" id="PF03514">
    <property type="entry name" value="GRAS"/>
    <property type="match status" value="1"/>
</dbReference>
<evidence type="ECO:0000256" key="8">
    <source>
        <dbReference type="ARBA" id="ARBA00023163"/>
    </source>
</evidence>
<evidence type="ECO:0000256" key="10">
    <source>
        <dbReference type="SAM" id="MobiDB-lite"/>
    </source>
</evidence>
<keyword evidence="7 11" id="KW-0472">Membrane</keyword>
<dbReference type="Pfam" id="PF03547">
    <property type="entry name" value="Mem_trans"/>
    <property type="match status" value="1"/>
</dbReference>
<dbReference type="GO" id="GO:0009926">
    <property type="term" value="P:auxin polar transport"/>
    <property type="evidence" value="ECO:0007669"/>
    <property type="project" value="TreeGrafter"/>
</dbReference>
<name>A0A2U7MTK5_PINRA</name>
<dbReference type="GO" id="GO:0005886">
    <property type="term" value="C:plasma membrane"/>
    <property type="evidence" value="ECO:0007669"/>
    <property type="project" value="TreeGrafter"/>
</dbReference>
<dbReference type="PROSITE" id="PS50985">
    <property type="entry name" value="GRAS"/>
    <property type="match status" value="1"/>
</dbReference>
<feature type="transmembrane region" description="Helical" evidence="11">
    <location>
        <begin position="7"/>
        <end position="28"/>
    </location>
</feature>
<evidence type="ECO:0000256" key="7">
    <source>
        <dbReference type="ARBA" id="ARBA00023136"/>
    </source>
</evidence>
<evidence type="ECO:0000256" key="1">
    <source>
        <dbReference type="ARBA" id="ARBA00004141"/>
    </source>
</evidence>
<feature type="region of interest" description="Disordered" evidence="10">
    <location>
        <begin position="681"/>
        <end position="717"/>
    </location>
</feature>
<dbReference type="PANTHER" id="PTHR31752:SF18">
    <property type="entry name" value="AUXIN EFFLUX CARRIER COMPONENT 1"/>
    <property type="match status" value="1"/>
</dbReference>
<evidence type="ECO:0000256" key="4">
    <source>
        <dbReference type="ARBA" id="ARBA00022692"/>
    </source>
</evidence>
<evidence type="ECO:0000256" key="3">
    <source>
        <dbReference type="ARBA" id="ARBA00022448"/>
    </source>
</evidence>
<sequence length="1101" mass="121599">MIKAGDLYNVLVAVVPLYVAMILGYGSVKWWKIFTPDQCSGINRFVAIFAVPLLSFHFISSNDPYTMNFKFIAADTLQKLIMLVVLGLWTNFTRSGSPEWMITIFSVSTLPNTLVMGIPLLKAMYGEFSGNLMVQIVVLQCIIWYTLLLFLFEYRGAKMLIMEQFPDTAASIVSFKVDSDVVSLDGRELLQTDAEVGDDGKLHVTVRKSTSSRSVISSRRSMGLGSLPSMTPRPSNLTGAEIYSLNPTPRGSNFNHSDFYSMMAGRGMSPRQSNFGPSDAYSLQSSRGPTPRPSNFDDENTRDFKSGINNNPVAPANAMMNSPRFGPPLYPPGHMHPYANRTQQQQQQQQIYPNPGGYFNGGNMSMSMGGVNMNMNMSPWLSAPTAWQHDGLMSFPPGICTDVVGDLCSTTTNSYLSEPNSVLDLSRASMLFSPMEQFQDFTQHLHDGIGAKQMPLLGGVEPPAPAFKDNALYHHEALVKKERPPIKEPGVGDGSSAALRSSVFRSPELHTFGFESPVSNRNDFVSPDVCTEWMDCLMSDLQPEAIAGNGNAAIASCFDSSNPCESTESSELPNGGSGYRRHSSEDAAAWQSEFGILGEAFKRSSPTSWTPDTTTEQLLCSSPSADLLSAASSELLSTNSLKGKAALQEQYGGAAGGGHEFQTLHHRMPNVHQSVCPPKQQLIREPSTPPQKRQQGQQEQDPLKGKREEDPPKPEIDALDRHMQGQRSDLLHSLLDCAKIVDTEPERAGQSVAYLQRIASHHGDPTQRIASHFADALAKRLSKGIEQKPQFQSSDECSKSFEDLTLAYKALNDACPYSKFAQLTGNQAILEAMDKAEKIHIVDFGIVQGVQWAALLHAFATRPGGKPHKIKITGIPAPTLGQNPTSSLLATGKRLTEFAKLLDLEFEFCPVSKHMSEVELSTLKIEQDECIAVNFMLQLYNLLGDSPEPLVKILKLAHALSPKVVTLGEYEAHLNACQFQVRFRNALEYFSAFFESMEPNMARDSAERLNVEKHFFAEKIMGIVAFEGAERKIRLEGRDQWRIVMESAGFKFTNLSHYARSQARILLYNYCEAYSLDESSGFLSLAWQNRPLLTVSAWCCC</sequence>
<dbReference type="InterPro" id="IPR005202">
    <property type="entry name" value="TF_GRAS"/>
</dbReference>
<feature type="region of interest" description="Disordered" evidence="10">
    <location>
        <begin position="268"/>
        <end position="302"/>
    </location>
</feature>
<dbReference type="GO" id="GO:0010329">
    <property type="term" value="F:auxin efflux transmembrane transporter activity"/>
    <property type="evidence" value="ECO:0007669"/>
    <property type="project" value="TreeGrafter"/>
</dbReference>
<feature type="transmembrane region" description="Helical" evidence="11">
    <location>
        <begin position="101"/>
        <end position="120"/>
    </location>
</feature>
<feature type="transmembrane region" description="Helical" evidence="11">
    <location>
        <begin position="132"/>
        <end position="152"/>
    </location>
</feature>
<evidence type="ECO:0000256" key="2">
    <source>
        <dbReference type="ARBA" id="ARBA00009177"/>
    </source>
</evidence>
<dbReference type="InterPro" id="IPR004776">
    <property type="entry name" value="Mem_transp_PIN-like"/>
</dbReference>
<dbReference type="InterPro" id="IPR051107">
    <property type="entry name" value="Auxin_Efflux_Carrier"/>
</dbReference>
<evidence type="ECO:0000256" key="11">
    <source>
        <dbReference type="SAM" id="Phobius"/>
    </source>
</evidence>
<dbReference type="AlphaFoldDB" id="A0A2U7MTK5"/>
<feature type="compositionally biased region" description="Low complexity" evidence="10">
    <location>
        <begin position="210"/>
        <end position="221"/>
    </location>
</feature>
<keyword evidence="6" id="KW-0805">Transcription regulation</keyword>
<reference evidence="12" key="1">
    <citation type="submission" date="2017-03" db="EMBL/GenBank/DDBJ databases">
        <title>Auxin transporters are differentially expressed in response to inclination in radiata pine stem.</title>
        <authorList>
            <person name="Ramos P."/>
            <person name="Salazar R."/>
        </authorList>
    </citation>
    <scope>NUCLEOTIDE SEQUENCE</scope>
</reference>
<feature type="compositionally biased region" description="Low complexity" evidence="10">
    <location>
        <begin position="691"/>
        <end position="700"/>
    </location>
</feature>
<evidence type="ECO:0000256" key="9">
    <source>
        <dbReference type="ARBA" id="ARBA00023294"/>
    </source>
</evidence>
<keyword evidence="9" id="KW-0927">Auxin signaling pathway</keyword>
<gene>
    <name evidence="12" type="primary">PIN2</name>
</gene>
<feature type="region of interest" description="Disordered" evidence="10">
    <location>
        <begin position="210"/>
        <end position="235"/>
    </location>
</feature>
<dbReference type="GO" id="GO:0009734">
    <property type="term" value="P:auxin-activated signaling pathway"/>
    <property type="evidence" value="ECO:0007669"/>
    <property type="project" value="UniProtKB-KW"/>
</dbReference>
<comment type="similarity">
    <text evidence="2">Belongs to the auxin efflux carrier (TC 2.A.69.1) family.</text>
</comment>
<dbReference type="EMBL" id="KY807685">
    <property type="protein sequence ID" value="ARE31872.1"/>
    <property type="molecule type" value="mRNA"/>
</dbReference>
<protein>
    <submittedName>
        <fullName evidence="12">PIN2 protein</fullName>
    </submittedName>
</protein>
<keyword evidence="4 11" id="KW-0812">Transmembrane</keyword>
<comment type="subcellular location">
    <subcellularLocation>
        <location evidence="1">Membrane</location>
        <topology evidence="1">Multi-pass membrane protein</topology>
    </subcellularLocation>
</comment>
<evidence type="ECO:0000256" key="6">
    <source>
        <dbReference type="ARBA" id="ARBA00023015"/>
    </source>
</evidence>
<feature type="transmembrane region" description="Helical" evidence="11">
    <location>
        <begin position="40"/>
        <end position="59"/>
    </location>
</feature>
<feature type="transmembrane region" description="Helical" evidence="11">
    <location>
        <begin position="71"/>
        <end position="89"/>
    </location>
</feature>
<keyword evidence="8" id="KW-0804">Transcription</keyword>
<proteinExistence type="evidence at transcript level"/>
<feature type="compositionally biased region" description="Basic and acidic residues" evidence="10">
    <location>
        <begin position="701"/>
        <end position="717"/>
    </location>
</feature>
<dbReference type="GO" id="GO:0005783">
    <property type="term" value="C:endoplasmic reticulum"/>
    <property type="evidence" value="ECO:0007669"/>
    <property type="project" value="TreeGrafter"/>
</dbReference>